<feature type="domain" description="PIN" evidence="1">
    <location>
        <begin position="5"/>
        <end position="127"/>
    </location>
</feature>
<dbReference type="PANTHER" id="PTHR36173:SF1">
    <property type="entry name" value="RIBONUCLEASE VAPC22"/>
    <property type="match status" value="1"/>
</dbReference>
<proteinExistence type="predicted"/>
<dbReference type="InterPro" id="IPR002716">
    <property type="entry name" value="PIN_dom"/>
</dbReference>
<dbReference type="Pfam" id="PF01850">
    <property type="entry name" value="PIN"/>
    <property type="match status" value="1"/>
</dbReference>
<dbReference type="EMBL" id="JACEFB010000001">
    <property type="protein sequence ID" value="MBA2224550.1"/>
    <property type="molecule type" value="Genomic_DNA"/>
</dbReference>
<dbReference type="InterPro" id="IPR029060">
    <property type="entry name" value="PIN-like_dom_sf"/>
</dbReference>
<dbReference type="InterPro" id="IPR041705">
    <property type="entry name" value="PIN_Sll0205"/>
</dbReference>
<evidence type="ECO:0000313" key="2">
    <source>
        <dbReference type="EMBL" id="MBA2224550.1"/>
    </source>
</evidence>
<name>A0A7V8VAL9_9BACT</name>
<protein>
    <submittedName>
        <fullName evidence="2">Type II toxin-antitoxin system VapC family toxin</fullName>
    </submittedName>
</protein>
<dbReference type="AlphaFoldDB" id="A0A7V8VAL9"/>
<dbReference type="CDD" id="cd09872">
    <property type="entry name" value="PIN_Sll0205-like"/>
    <property type="match status" value="1"/>
</dbReference>
<gene>
    <name evidence="2" type="ORF">H0921_00035</name>
</gene>
<dbReference type="Proteomes" id="UP000542342">
    <property type="component" value="Unassembled WGS sequence"/>
</dbReference>
<evidence type="ECO:0000313" key="3">
    <source>
        <dbReference type="Proteomes" id="UP000542342"/>
    </source>
</evidence>
<dbReference type="SUPFAM" id="SSF88723">
    <property type="entry name" value="PIN domain-like"/>
    <property type="match status" value="1"/>
</dbReference>
<accession>A0A7V8VAL9</accession>
<keyword evidence="3" id="KW-1185">Reference proteome</keyword>
<organism evidence="2 3">
    <name type="scientific">Thermogemmata fonticola</name>
    <dbReference type="NCBI Taxonomy" id="2755323"/>
    <lineage>
        <taxon>Bacteria</taxon>
        <taxon>Pseudomonadati</taxon>
        <taxon>Planctomycetota</taxon>
        <taxon>Planctomycetia</taxon>
        <taxon>Gemmatales</taxon>
        <taxon>Gemmataceae</taxon>
        <taxon>Thermogemmata</taxon>
    </lineage>
</organism>
<sequence>MPSLLLDTHAVVWYAQPSPRLSAKARHAIQQAIQSGDPVQISAVSLVEITYLAEKRRLSADTFDRVVAIVQQPYSGLEVVAFDLAMADCLRQISVRRVPDMPDRMIAATALYWNIPLVTADRQLHSLPNLSCIW</sequence>
<dbReference type="RefSeq" id="WP_194535995.1">
    <property type="nucleotide sequence ID" value="NZ_JACEFB010000001.1"/>
</dbReference>
<evidence type="ECO:0000259" key="1">
    <source>
        <dbReference type="Pfam" id="PF01850"/>
    </source>
</evidence>
<reference evidence="2 3" key="1">
    <citation type="submission" date="2020-07" db="EMBL/GenBank/DDBJ databases">
        <title>Thermogemmata thermophila gen. nov., sp. nov., a novel moderate thermophilic planctomycete from a Kamchatka hot spring.</title>
        <authorList>
            <person name="Elcheninov A.G."/>
            <person name="Podosokorskaya O.A."/>
            <person name="Kovaleva O.L."/>
            <person name="Novikov A."/>
            <person name="Bonch-Osmolovskaya E.A."/>
            <person name="Toshchakov S.V."/>
            <person name="Kublanov I.V."/>
        </authorList>
    </citation>
    <scope>NUCLEOTIDE SEQUENCE [LARGE SCALE GENOMIC DNA]</scope>
    <source>
        <strain evidence="2 3">2918</strain>
    </source>
</reference>
<dbReference type="Gene3D" id="3.40.50.1010">
    <property type="entry name" value="5'-nuclease"/>
    <property type="match status" value="1"/>
</dbReference>
<comment type="caution">
    <text evidence="2">The sequence shown here is derived from an EMBL/GenBank/DDBJ whole genome shotgun (WGS) entry which is preliminary data.</text>
</comment>
<dbReference type="InterPro" id="IPR052919">
    <property type="entry name" value="TA_system_RNase"/>
</dbReference>
<dbReference type="PANTHER" id="PTHR36173">
    <property type="entry name" value="RIBONUCLEASE VAPC16-RELATED"/>
    <property type="match status" value="1"/>
</dbReference>